<feature type="transmembrane region" description="Helical" evidence="6">
    <location>
        <begin position="118"/>
        <end position="137"/>
    </location>
</feature>
<evidence type="ECO:0000313" key="7">
    <source>
        <dbReference type="EMBL" id="KAK3557637.1"/>
    </source>
</evidence>
<keyword evidence="3 6" id="KW-0812">Transmembrane</keyword>
<proteinExistence type="inferred from homology"/>
<feature type="transmembrane region" description="Helical" evidence="6">
    <location>
        <begin position="6"/>
        <end position="26"/>
    </location>
</feature>
<comment type="similarity">
    <text evidence="2">Belongs to the MS4A family.</text>
</comment>
<dbReference type="PANTHER" id="PTHR23320">
    <property type="entry name" value="MEMBRANE-SPANNING 4-DOMAINS SUBFAMILY A MS4A -RELATED"/>
    <property type="match status" value="1"/>
</dbReference>
<evidence type="ECO:0000256" key="3">
    <source>
        <dbReference type="ARBA" id="ARBA00022692"/>
    </source>
</evidence>
<comment type="caution">
    <text evidence="7">The sequence shown here is derived from an EMBL/GenBank/DDBJ whole genome shotgun (WGS) entry which is preliminary data.</text>
</comment>
<keyword evidence="4 6" id="KW-1133">Transmembrane helix</keyword>
<organism evidence="7 8">
    <name type="scientific">Hemibagrus guttatus</name>
    <dbReference type="NCBI Taxonomy" id="175788"/>
    <lineage>
        <taxon>Eukaryota</taxon>
        <taxon>Metazoa</taxon>
        <taxon>Chordata</taxon>
        <taxon>Craniata</taxon>
        <taxon>Vertebrata</taxon>
        <taxon>Euteleostomi</taxon>
        <taxon>Actinopterygii</taxon>
        <taxon>Neopterygii</taxon>
        <taxon>Teleostei</taxon>
        <taxon>Ostariophysi</taxon>
        <taxon>Siluriformes</taxon>
        <taxon>Bagridae</taxon>
        <taxon>Hemibagrus</taxon>
    </lineage>
</organism>
<evidence type="ECO:0008006" key="9">
    <source>
        <dbReference type="Google" id="ProtNLM"/>
    </source>
</evidence>
<evidence type="ECO:0000313" key="8">
    <source>
        <dbReference type="Proteomes" id="UP001274896"/>
    </source>
</evidence>
<dbReference type="Pfam" id="PF04103">
    <property type="entry name" value="CD20"/>
    <property type="match status" value="1"/>
</dbReference>
<dbReference type="EMBL" id="JAUCMX010000001">
    <property type="protein sequence ID" value="KAK3557637.1"/>
    <property type="molecule type" value="Genomic_DNA"/>
</dbReference>
<dbReference type="InterPro" id="IPR007237">
    <property type="entry name" value="CD20-like"/>
</dbReference>
<gene>
    <name evidence="7" type="ORF">QTP70_032300</name>
</gene>
<dbReference type="PANTHER" id="PTHR23320:SF128">
    <property type="entry name" value="MEMBRANE-SPANNING 4-DOMAINS SUBFAMILY A MEMBER 4A"/>
    <property type="match status" value="1"/>
</dbReference>
<comment type="subcellular location">
    <subcellularLocation>
        <location evidence="1">Membrane</location>
        <topology evidence="1">Multi-pass membrane protein</topology>
    </subcellularLocation>
</comment>
<evidence type="ECO:0000256" key="5">
    <source>
        <dbReference type="ARBA" id="ARBA00023136"/>
    </source>
</evidence>
<reference evidence="7" key="1">
    <citation type="submission" date="2023-06" db="EMBL/GenBank/DDBJ databases">
        <title>Male Hemibagrus guttatus genome.</title>
        <authorList>
            <person name="Bian C."/>
        </authorList>
    </citation>
    <scope>NUCLEOTIDE SEQUENCE</scope>
    <source>
        <strain evidence="7">Male_cb2023</strain>
        <tissue evidence="7">Muscle</tissue>
    </source>
</reference>
<dbReference type="InterPro" id="IPR030417">
    <property type="entry name" value="MS4A"/>
</dbReference>
<evidence type="ECO:0000256" key="4">
    <source>
        <dbReference type="ARBA" id="ARBA00022989"/>
    </source>
</evidence>
<feature type="transmembrane region" description="Helical" evidence="6">
    <location>
        <begin position="38"/>
        <end position="59"/>
    </location>
</feature>
<evidence type="ECO:0000256" key="6">
    <source>
        <dbReference type="SAM" id="Phobius"/>
    </source>
</evidence>
<evidence type="ECO:0000256" key="2">
    <source>
        <dbReference type="ARBA" id="ARBA00009565"/>
    </source>
</evidence>
<name>A0AAE0RL46_9TELE</name>
<protein>
    <recommendedName>
        <fullName evidence="9">Membrane-spanning 4-domains subfamily A member 4A</fullName>
    </recommendedName>
</protein>
<keyword evidence="8" id="KW-1185">Reference proteome</keyword>
<sequence>MRRSSFLFQIVQIIIGVLTFLFGVVLVSDPPYSPASVLTGNVFWASVVYIITGSLSVAAEIKLTSCLVQGSLGMNVVSAIFSAVGIGVLTTDFFLYYNCAGYAYCYKFEARSKAISGVLLVFTVLQFIISICVSAFACKATCSEPMVPVITYTNQAVTSNPQHVVYIQQTPGNTINPVPQNMTNWPSR</sequence>
<evidence type="ECO:0000256" key="1">
    <source>
        <dbReference type="ARBA" id="ARBA00004141"/>
    </source>
</evidence>
<dbReference type="AlphaFoldDB" id="A0AAE0RL46"/>
<keyword evidence="5 6" id="KW-0472">Membrane</keyword>
<dbReference type="GO" id="GO:0016020">
    <property type="term" value="C:membrane"/>
    <property type="evidence" value="ECO:0007669"/>
    <property type="project" value="UniProtKB-SubCell"/>
</dbReference>
<dbReference type="Proteomes" id="UP001274896">
    <property type="component" value="Unassembled WGS sequence"/>
</dbReference>
<accession>A0AAE0RL46</accession>
<feature type="transmembrane region" description="Helical" evidence="6">
    <location>
        <begin position="79"/>
        <end position="97"/>
    </location>
</feature>